<sequence length="304" mass="33252">MQALRKWAGRPVPQQRPQYAQGRLSPTAAFALCTAVTDWVRTQPEHDAFHAIGVEGAIKQAIAAQPDIKHIHVVYPHPAGISALGRTLLESYGITVTAVASPDELPAPAYVAEMEPAVEPPGYIDAPQPPPGAAPLEVNFPHPAARQAVVAVPDFAGAPPPRVDPQPQLRQPLQQPMPVYRSIVDCAPPSALERLLTPCLTDFRNGLAQTRAGQHALEQRLREVIHAISRLDDELVKVNSLSILHYGLCQFPEGNSNASQRFAGTIFRSHLRPAVEATNPAIRTFVMMREDLLRKMDPANDHRR</sequence>
<name>A0A844AVY1_9BURK</name>
<evidence type="ECO:0000313" key="2">
    <source>
        <dbReference type="Proteomes" id="UP000487350"/>
    </source>
</evidence>
<dbReference type="EMBL" id="WJBU01000013">
    <property type="protein sequence ID" value="MRD48545.1"/>
    <property type="molecule type" value="Genomic_DNA"/>
</dbReference>
<dbReference type="AlphaFoldDB" id="A0A844AVY1"/>
<reference evidence="1 2" key="1">
    <citation type="submission" date="2019-11" db="EMBL/GenBank/DDBJ databases">
        <title>Caenimonas koreensis gen. nov., sp. nov., isolated from activated sludge.</title>
        <authorList>
            <person name="Seung H.R."/>
        </authorList>
    </citation>
    <scope>NUCLEOTIDE SEQUENCE [LARGE SCALE GENOMIC DNA]</scope>
    <source>
        <strain evidence="1 2">EMB320</strain>
    </source>
</reference>
<dbReference type="Proteomes" id="UP000487350">
    <property type="component" value="Unassembled WGS sequence"/>
</dbReference>
<dbReference type="RefSeq" id="WP_153585860.1">
    <property type="nucleotide sequence ID" value="NZ_WJBU01000013.1"/>
</dbReference>
<keyword evidence="2" id="KW-1185">Reference proteome</keyword>
<organism evidence="1 2">
    <name type="scientific">Caenimonas koreensis DSM 17982</name>
    <dbReference type="NCBI Taxonomy" id="1121255"/>
    <lineage>
        <taxon>Bacteria</taxon>
        <taxon>Pseudomonadati</taxon>
        <taxon>Pseudomonadota</taxon>
        <taxon>Betaproteobacteria</taxon>
        <taxon>Burkholderiales</taxon>
        <taxon>Comamonadaceae</taxon>
        <taxon>Caenimonas</taxon>
    </lineage>
</organism>
<protein>
    <submittedName>
        <fullName evidence="1">Uncharacterized protein</fullName>
    </submittedName>
</protein>
<gene>
    <name evidence="1" type="ORF">GHT07_14755</name>
</gene>
<evidence type="ECO:0000313" key="1">
    <source>
        <dbReference type="EMBL" id="MRD48545.1"/>
    </source>
</evidence>
<proteinExistence type="predicted"/>
<accession>A0A844AVY1</accession>
<comment type="caution">
    <text evidence="1">The sequence shown here is derived from an EMBL/GenBank/DDBJ whole genome shotgun (WGS) entry which is preliminary data.</text>
</comment>